<evidence type="ECO:0000256" key="8">
    <source>
        <dbReference type="HAMAP-Rule" id="MF_00454"/>
    </source>
</evidence>
<feature type="binding site" evidence="8">
    <location>
        <position position="74"/>
    </location>
    <ligand>
        <name>Na(+)</name>
        <dbReference type="ChEBI" id="CHEBI:29101"/>
        <note>structural</note>
    </ligand>
</feature>
<dbReference type="GO" id="GO:0046872">
    <property type="term" value="F:metal ion binding"/>
    <property type="evidence" value="ECO:0007669"/>
    <property type="project" value="UniProtKB-KW"/>
</dbReference>
<sequence length="118" mass="11659">MTPLTDPAYLVGVGGALGALLRTLVGELVTADAYPASTLVVNVVGSFCLAALTAAGAGDDLVLLLGTGACGSFTTFSSFAVETVRLWEDGDRPRAAVHAGANLGGAGVAIALAWLLVG</sequence>
<organism evidence="9 10">
    <name type="scientific">Halarchaeum nitratireducens</name>
    <dbReference type="NCBI Taxonomy" id="489913"/>
    <lineage>
        <taxon>Archaea</taxon>
        <taxon>Methanobacteriati</taxon>
        <taxon>Methanobacteriota</taxon>
        <taxon>Stenosarchaea group</taxon>
        <taxon>Halobacteria</taxon>
        <taxon>Halobacteriales</taxon>
        <taxon>Halobacteriaceae</taxon>
    </lineage>
</organism>
<feature type="transmembrane region" description="Helical" evidence="8">
    <location>
        <begin position="6"/>
        <end position="25"/>
    </location>
</feature>
<evidence type="ECO:0000256" key="4">
    <source>
        <dbReference type="ARBA" id="ARBA00022989"/>
    </source>
</evidence>
<gene>
    <name evidence="8" type="primary">fluC</name>
    <name evidence="8" type="synonym">crcB</name>
    <name evidence="9" type="ORF">GCM10009021_02800</name>
</gene>
<comment type="caution">
    <text evidence="9">The sequence shown here is derived from an EMBL/GenBank/DDBJ whole genome shotgun (WGS) entry which is preliminary data.</text>
</comment>
<protein>
    <recommendedName>
        <fullName evidence="8">Fluoride-specific ion channel FluC</fullName>
    </recommendedName>
</protein>
<keyword evidence="8" id="KW-0813">Transport</keyword>
<evidence type="ECO:0000256" key="3">
    <source>
        <dbReference type="ARBA" id="ARBA00022692"/>
    </source>
</evidence>
<evidence type="ECO:0000256" key="7">
    <source>
        <dbReference type="ARBA" id="ARBA00035585"/>
    </source>
</evidence>
<feature type="transmembrane region" description="Helical" evidence="8">
    <location>
        <begin position="96"/>
        <end position="117"/>
    </location>
</feature>
<keyword evidence="3 8" id="KW-0812">Transmembrane</keyword>
<comment type="catalytic activity">
    <reaction evidence="7">
        <text>fluoride(in) = fluoride(out)</text>
        <dbReference type="Rhea" id="RHEA:76159"/>
        <dbReference type="ChEBI" id="CHEBI:17051"/>
    </reaction>
    <physiologicalReaction direction="left-to-right" evidence="7">
        <dbReference type="Rhea" id="RHEA:76160"/>
    </physiologicalReaction>
</comment>
<feature type="binding site" evidence="8">
    <location>
        <position position="71"/>
    </location>
    <ligand>
        <name>Na(+)</name>
        <dbReference type="ChEBI" id="CHEBI:29101"/>
        <note>structural</note>
    </ligand>
</feature>
<comment type="activity regulation">
    <text evidence="8">Na(+) is not transported, but it plays an essential structural role and its presence is essential for fluoride channel function.</text>
</comment>
<dbReference type="RefSeq" id="WP_188876684.1">
    <property type="nucleotide sequence ID" value="NZ_BMOQ01000001.1"/>
</dbReference>
<dbReference type="HAMAP" id="MF_00454">
    <property type="entry name" value="FluC"/>
    <property type="match status" value="1"/>
</dbReference>
<dbReference type="GO" id="GO:0005886">
    <property type="term" value="C:plasma membrane"/>
    <property type="evidence" value="ECO:0007669"/>
    <property type="project" value="UniProtKB-SubCell"/>
</dbReference>
<comment type="similarity">
    <text evidence="6 8">Belongs to the fluoride channel Fluc/FEX (TC 1.A.43) family.</text>
</comment>
<dbReference type="Pfam" id="PF02537">
    <property type="entry name" value="CRCB"/>
    <property type="match status" value="1"/>
</dbReference>
<dbReference type="InterPro" id="IPR003691">
    <property type="entry name" value="FluC"/>
</dbReference>
<evidence type="ECO:0000256" key="5">
    <source>
        <dbReference type="ARBA" id="ARBA00023136"/>
    </source>
</evidence>
<evidence type="ECO:0000313" key="10">
    <source>
        <dbReference type="Proteomes" id="UP000608850"/>
    </source>
</evidence>
<keyword evidence="8" id="KW-0406">Ion transport</keyword>
<keyword evidence="10" id="KW-1185">Reference proteome</keyword>
<keyword evidence="2 8" id="KW-1003">Cell membrane</keyword>
<name>A0A830G7V5_9EURY</name>
<feature type="transmembrane region" description="Helical" evidence="8">
    <location>
        <begin position="61"/>
        <end position="84"/>
    </location>
</feature>
<evidence type="ECO:0000256" key="2">
    <source>
        <dbReference type="ARBA" id="ARBA00022475"/>
    </source>
</evidence>
<dbReference type="OrthoDB" id="304656at2157"/>
<comment type="function">
    <text evidence="8">Fluoride-specific ion channel. Important for reducing fluoride concentration in the cell, thus reducing its toxicity.</text>
</comment>
<comment type="subcellular location">
    <subcellularLocation>
        <location evidence="1 8">Cell membrane</location>
        <topology evidence="1 8">Multi-pass membrane protein</topology>
    </subcellularLocation>
</comment>
<keyword evidence="8" id="KW-0915">Sodium</keyword>
<dbReference type="EMBL" id="BMOQ01000001">
    <property type="protein sequence ID" value="GGN07186.1"/>
    <property type="molecule type" value="Genomic_DNA"/>
</dbReference>
<evidence type="ECO:0000313" key="9">
    <source>
        <dbReference type="EMBL" id="GGN07186.1"/>
    </source>
</evidence>
<keyword evidence="4 8" id="KW-1133">Transmembrane helix</keyword>
<accession>A0A830G7V5</accession>
<dbReference type="AlphaFoldDB" id="A0A830G7V5"/>
<keyword evidence="8" id="KW-0407">Ion channel</keyword>
<dbReference type="PANTHER" id="PTHR28259:SF1">
    <property type="entry name" value="FLUORIDE EXPORT PROTEIN 1-RELATED"/>
    <property type="match status" value="1"/>
</dbReference>
<dbReference type="GO" id="GO:0140114">
    <property type="term" value="P:cellular detoxification of fluoride"/>
    <property type="evidence" value="ECO:0007669"/>
    <property type="project" value="UniProtKB-UniRule"/>
</dbReference>
<dbReference type="GO" id="GO:0062054">
    <property type="term" value="F:fluoride channel activity"/>
    <property type="evidence" value="ECO:0007669"/>
    <property type="project" value="UniProtKB-UniRule"/>
</dbReference>
<feature type="transmembrane region" description="Helical" evidence="8">
    <location>
        <begin position="37"/>
        <end position="55"/>
    </location>
</feature>
<evidence type="ECO:0000256" key="6">
    <source>
        <dbReference type="ARBA" id="ARBA00035120"/>
    </source>
</evidence>
<keyword evidence="5 8" id="KW-0472">Membrane</keyword>
<proteinExistence type="inferred from homology"/>
<dbReference type="PANTHER" id="PTHR28259">
    <property type="entry name" value="FLUORIDE EXPORT PROTEIN 1-RELATED"/>
    <property type="match status" value="1"/>
</dbReference>
<dbReference type="Proteomes" id="UP000608850">
    <property type="component" value="Unassembled WGS sequence"/>
</dbReference>
<reference evidence="9 10" key="1">
    <citation type="journal article" date="2019" name="Int. J. Syst. Evol. Microbiol.">
        <title>The Global Catalogue of Microorganisms (GCM) 10K type strain sequencing project: providing services to taxonomists for standard genome sequencing and annotation.</title>
        <authorList>
            <consortium name="The Broad Institute Genomics Platform"/>
            <consortium name="The Broad Institute Genome Sequencing Center for Infectious Disease"/>
            <person name="Wu L."/>
            <person name="Ma J."/>
        </authorList>
    </citation>
    <scope>NUCLEOTIDE SEQUENCE [LARGE SCALE GENOMIC DNA]</scope>
    <source>
        <strain evidence="9 10">JCM 16331</strain>
    </source>
</reference>
<evidence type="ECO:0000256" key="1">
    <source>
        <dbReference type="ARBA" id="ARBA00004651"/>
    </source>
</evidence>
<keyword evidence="8" id="KW-0479">Metal-binding</keyword>